<reference evidence="1 2" key="1">
    <citation type="journal article" date="2015" name="Nature">
        <title>rRNA introns, odd ribosomes, and small enigmatic genomes across a large radiation of phyla.</title>
        <authorList>
            <person name="Brown C.T."/>
            <person name="Hug L.A."/>
            <person name="Thomas B.C."/>
            <person name="Sharon I."/>
            <person name="Castelle C.J."/>
            <person name="Singh A."/>
            <person name="Wilkins M.J."/>
            <person name="Williams K.H."/>
            <person name="Banfield J.F."/>
        </authorList>
    </citation>
    <scope>NUCLEOTIDE SEQUENCE [LARGE SCALE GENOMIC DNA]</scope>
</reference>
<dbReference type="EMBL" id="LBUP01000002">
    <property type="protein sequence ID" value="KKQ66978.1"/>
    <property type="molecule type" value="Genomic_DNA"/>
</dbReference>
<organism evidence="1 2">
    <name type="scientific">Candidatus Daviesbacteria bacterium GW2011_GWA2_38_24</name>
    <dbReference type="NCBI Taxonomy" id="1618422"/>
    <lineage>
        <taxon>Bacteria</taxon>
        <taxon>Candidatus Daviesiibacteriota</taxon>
    </lineage>
</organism>
<comment type="caution">
    <text evidence="1">The sequence shown here is derived from an EMBL/GenBank/DDBJ whole genome shotgun (WGS) entry which is preliminary data.</text>
</comment>
<dbReference type="Pfam" id="PF02635">
    <property type="entry name" value="DsrE"/>
    <property type="match status" value="1"/>
</dbReference>
<dbReference type="InterPro" id="IPR027396">
    <property type="entry name" value="DsrEFH-like"/>
</dbReference>
<protein>
    <submittedName>
        <fullName evidence="1">DsrE family protein</fullName>
    </submittedName>
</protein>
<evidence type="ECO:0000313" key="2">
    <source>
        <dbReference type="Proteomes" id="UP000034235"/>
    </source>
</evidence>
<sequence length="108" mass="12154">MKLGIILESNNPEHIWNTLRLGITSLSAEHSVRIFLMNEGVEMKDIPDTDHFDISRKLEEFKKLGGQLLACGTCLELRHKGENSACPVSIMKDLVKMIEESDKVLVFG</sequence>
<name>A0A0G0JH26_9BACT</name>
<gene>
    <name evidence="1" type="ORF">US86_C0002G0095</name>
</gene>
<dbReference type="SUPFAM" id="SSF75169">
    <property type="entry name" value="DsrEFH-like"/>
    <property type="match status" value="1"/>
</dbReference>
<dbReference type="Gene3D" id="3.40.1260.10">
    <property type="entry name" value="DsrEFH-like"/>
    <property type="match status" value="1"/>
</dbReference>
<dbReference type="InterPro" id="IPR003787">
    <property type="entry name" value="Sulphur_relay_DsrE/F-like"/>
</dbReference>
<proteinExistence type="predicted"/>
<evidence type="ECO:0000313" key="1">
    <source>
        <dbReference type="EMBL" id="KKQ66978.1"/>
    </source>
</evidence>
<dbReference type="AlphaFoldDB" id="A0A0G0JH26"/>
<accession>A0A0G0JH26</accession>
<dbReference type="Proteomes" id="UP000034235">
    <property type="component" value="Unassembled WGS sequence"/>
</dbReference>